<organism evidence="2 3">
    <name type="scientific">Syphacia muris</name>
    <dbReference type="NCBI Taxonomy" id="451379"/>
    <lineage>
        <taxon>Eukaryota</taxon>
        <taxon>Metazoa</taxon>
        <taxon>Ecdysozoa</taxon>
        <taxon>Nematoda</taxon>
        <taxon>Chromadorea</taxon>
        <taxon>Rhabditida</taxon>
        <taxon>Spirurina</taxon>
        <taxon>Oxyuridomorpha</taxon>
        <taxon>Oxyuroidea</taxon>
        <taxon>Oxyuridae</taxon>
        <taxon>Syphacia</taxon>
    </lineage>
</organism>
<evidence type="ECO:0000313" key="2">
    <source>
        <dbReference type="Proteomes" id="UP000046393"/>
    </source>
</evidence>
<feature type="transmembrane region" description="Helical" evidence="1">
    <location>
        <begin position="106"/>
        <end position="124"/>
    </location>
</feature>
<protein>
    <submittedName>
        <fullName evidence="3">Secreted protein</fullName>
    </submittedName>
</protein>
<dbReference type="AlphaFoldDB" id="A0A0N5AR49"/>
<reference evidence="3" key="1">
    <citation type="submission" date="2017-02" db="UniProtKB">
        <authorList>
            <consortium name="WormBaseParasite"/>
        </authorList>
    </citation>
    <scope>IDENTIFICATION</scope>
</reference>
<evidence type="ECO:0000256" key="1">
    <source>
        <dbReference type="SAM" id="Phobius"/>
    </source>
</evidence>
<feature type="transmembrane region" description="Helical" evidence="1">
    <location>
        <begin position="82"/>
        <end position="100"/>
    </location>
</feature>
<name>A0A0N5AR49_9BILA</name>
<feature type="transmembrane region" description="Helical" evidence="1">
    <location>
        <begin position="136"/>
        <end position="157"/>
    </location>
</feature>
<evidence type="ECO:0000313" key="3">
    <source>
        <dbReference type="WBParaSite" id="SMUV_0000718201-mRNA-1"/>
    </source>
</evidence>
<keyword evidence="1" id="KW-0472">Membrane</keyword>
<dbReference type="Proteomes" id="UP000046393">
    <property type="component" value="Unplaced"/>
</dbReference>
<dbReference type="WBParaSite" id="SMUV_0000718201-mRNA-1">
    <property type="protein sequence ID" value="SMUV_0000718201-mRNA-1"/>
    <property type="gene ID" value="SMUV_0000718201"/>
</dbReference>
<keyword evidence="1" id="KW-0812">Transmembrane</keyword>
<proteinExistence type="predicted"/>
<keyword evidence="2" id="KW-1185">Reference proteome</keyword>
<accession>A0A0N5AR49</accession>
<sequence>MFNGVENVGNVINGWPTYTRLSPAQLLLIFCFCWMMTTDASDGGGATAAEAVAVAPTTTGLLIVLLPDADGCRALQIDFARLILPVLLACLIFFLTPLVQCFPSSLPPPIFFFFQKLLFISRNVHCHRHRHIYSKFLSHLLNVSVYFNITTLNPAYFMAI</sequence>
<keyword evidence="1" id="KW-1133">Transmembrane helix</keyword>